<dbReference type="PANTHER" id="PTHR21229:SF21">
    <property type="entry name" value="OS04G0508600 PROTEIN"/>
    <property type="match status" value="1"/>
</dbReference>
<feature type="region of interest" description="Disordered" evidence="6">
    <location>
        <begin position="1"/>
        <end position="60"/>
    </location>
</feature>
<evidence type="ECO:0000256" key="5">
    <source>
        <dbReference type="ARBA" id="ARBA00023136"/>
    </source>
</evidence>
<sequence>MQNALQSPSNHPSAFSPQPSPSSPNILSVQPPPQLPLPLPPPPSSALRLPHGESPPLCTRRRSRALRAPCCGGGDQEHADRQGPGAIILFEQFGFSAGGGRVAVSVKGVSWRSPDPTADPYRWMGFVLIRQTSYERLENESRYSSGGFCSLLAADSTGNGSVAIEEPDEYSLLFVNCRQGLEVSMEVLTEMYNVGADGERDYLPAGHKPLPRLYFVFSVVYAAFLVAWAAVCFRQRSTVETIHVIMGMLLAFKALKLVCAAEDVSFVGRTGTPTVGTSSSTSSASLRGEKKVLMVVIPLQVIENVASVVIAETGPSERDWLTWNQIFLLVDVICCFAASKTDGKAARNLAKLTLFRQFYVVVVGYLYFTRIAVAALGAVLGYRHRWVSAAMAEGASLAFYLFVFYNFQPVERNPYWYVHDDEEAAAAFELEDDENFEL</sequence>
<feature type="transmembrane region" description="Helical" evidence="7">
    <location>
        <begin position="386"/>
        <end position="407"/>
    </location>
</feature>
<evidence type="ECO:0000256" key="4">
    <source>
        <dbReference type="ARBA" id="ARBA00022989"/>
    </source>
</evidence>
<feature type="compositionally biased region" description="Low complexity" evidence="6">
    <location>
        <begin position="12"/>
        <end position="29"/>
    </location>
</feature>
<keyword evidence="11" id="KW-1185">Reference proteome</keyword>
<gene>
    <name evidence="10" type="ORF">SI7747_18019728</name>
</gene>
<proteinExistence type="predicted"/>
<dbReference type="Pfam" id="PF06814">
    <property type="entry name" value="GOST_TM"/>
    <property type="match status" value="1"/>
</dbReference>
<dbReference type="GO" id="GO:0016020">
    <property type="term" value="C:membrane"/>
    <property type="evidence" value="ECO:0007669"/>
    <property type="project" value="UniProtKB-SubCell"/>
</dbReference>
<feature type="compositionally biased region" description="Pro residues" evidence="6">
    <location>
        <begin position="30"/>
        <end position="44"/>
    </location>
</feature>
<dbReference type="InterPro" id="IPR054103">
    <property type="entry name" value="CAND6-7_N"/>
</dbReference>
<dbReference type="InterPro" id="IPR009637">
    <property type="entry name" value="GPR107/GPR108-like"/>
</dbReference>
<feature type="domain" description="GOST seven transmembrane" evidence="8">
    <location>
        <begin position="286"/>
        <end position="413"/>
    </location>
</feature>
<evidence type="ECO:0000256" key="6">
    <source>
        <dbReference type="SAM" id="MobiDB-lite"/>
    </source>
</evidence>
<evidence type="ECO:0000313" key="10">
    <source>
        <dbReference type="EMBL" id="CAA2634304.1"/>
    </source>
</evidence>
<accession>A0A7I8JU98</accession>
<dbReference type="PANTHER" id="PTHR21229">
    <property type="entry name" value="LUNG SEVEN TRANSMEMBRANE RECEPTOR"/>
    <property type="match status" value="1"/>
</dbReference>
<evidence type="ECO:0000256" key="7">
    <source>
        <dbReference type="SAM" id="Phobius"/>
    </source>
</evidence>
<feature type="compositionally biased region" description="Polar residues" evidence="6">
    <location>
        <begin position="1"/>
        <end position="11"/>
    </location>
</feature>
<dbReference type="GO" id="GO:0005794">
    <property type="term" value="C:Golgi apparatus"/>
    <property type="evidence" value="ECO:0007669"/>
    <property type="project" value="TreeGrafter"/>
</dbReference>
<dbReference type="AlphaFoldDB" id="A0A7I8JU98"/>
<comment type="subcellular location">
    <subcellularLocation>
        <location evidence="1">Membrane</location>
        <topology evidence="1">Multi-pass membrane protein</topology>
    </subcellularLocation>
</comment>
<feature type="transmembrane region" description="Helical" evidence="7">
    <location>
        <begin position="358"/>
        <end position="380"/>
    </location>
</feature>
<dbReference type="InterPro" id="IPR053937">
    <property type="entry name" value="GOST_TM"/>
</dbReference>
<evidence type="ECO:0000256" key="3">
    <source>
        <dbReference type="ARBA" id="ARBA00022729"/>
    </source>
</evidence>
<keyword evidence="3" id="KW-0732">Signal</keyword>
<keyword evidence="4 7" id="KW-1133">Transmembrane helix</keyword>
<evidence type="ECO:0000259" key="8">
    <source>
        <dbReference type="Pfam" id="PF06814"/>
    </source>
</evidence>
<evidence type="ECO:0000259" key="9">
    <source>
        <dbReference type="Pfam" id="PF21904"/>
    </source>
</evidence>
<keyword evidence="2 7" id="KW-0812">Transmembrane</keyword>
<dbReference type="EMBL" id="CACRZD030000018">
    <property type="protein sequence ID" value="CAA6673311.1"/>
    <property type="molecule type" value="Genomic_DNA"/>
</dbReference>
<keyword evidence="5 7" id="KW-0472">Membrane</keyword>
<dbReference type="EMBL" id="LR743605">
    <property type="protein sequence ID" value="CAA2634304.1"/>
    <property type="molecule type" value="Genomic_DNA"/>
</dbReference>
<reference evidence="10 11" key="1">
    <citation type="submission" date="2019-12" db="EMBL/GenBank/DDBJ databases">
        <authorList>
            <person name="Scholz U."/>
            <person name="Mascher M."/>
            <person name="Fiebig A."/>
        </authorList>
    </citation>
    <scope>NUCLEOTIDE SEQUENCE</scope>
</reference>
<evidence type="ECO:0000256" key="2">
    <source>
        <dbReference type="ARBA" id="ARBA00022692"/>
    </source>
</evidence>
<dbReference type="Pfam" id="PF21904">
    <property type="entry name" value="CAND6-7_N"/>
    <property type="match status" value="1"/>
</dbReference>
<evidence type="ECO:0000313" key="11">
    <source>
        <dbReference type="Proteomes" id="UP001189122"/>
    </source>
</evidence>
<protein>
    <submittedName>
        <fullName evidence="10">Uncharacterized protein</fullName>
    </submittedName>
</protein>
<feature type="transmembrane region" description="Helical" evidence="7">
    <location>
        <begin position="213"/>
        <end position="233"/>
    </location>
</feature>
<name>A0A7I8JU98_SPIIN</name>
<evidence type="ECO:0000256" key="1">
    <source>
        <dbReference type="ARBA" id="ARBA00004141"/>
    </source>
</evidence>
<dbReference type="Proteomes" id="UP001189122">
    <property type="component" value="Unassembled WGS sequence"/>
</dbReference>
<feature type="domain" description="CAND6/7 N-terminal" evidence="9">
    <location>
        <begin position="86"/>
        <end position="193"/>
    </location>
</feature>
<organism evidence="10">
    <name type="scientific">Spirodela intermedia</name>
    <name type="common">Intermediate duckweed</name>
    <dbReference type="NCBI Taxonomy" id="51605"/>
    <lineage>
        <taxon>Eukaryota</taxon>
        <taxon>Viridiplantae</taxon>
        <taxon>Streptophyta</taxon>
        <taxon>Embryophyta</taxon>
        <taxon>Tracheophyta</taxon>
        <taxon>Spermatophyta</taxon>
        <taxon>Magnoliopsida</taxon>
        <taxon>Liliopsida</taxon>
        <taxon>Araceae</taxon>
        <taxon>Lemnoideae</taxon>
        <taxon>Spirodela</taxon>
    </lineage>
</organism>